<keyword evidence="2" id="KW-1185">Reference proteome</keyword>
<name>A0A167IC03_CALVF</name>
<proteinExistence type="predicted"/>
<dbReference type="EMBL" id="KV417310">
    <property type="protein sequence ID" value="KZO92494.1"/>
    <property type="molecule type" value="Genomic_DNA"/>
</dbReference>
<evidence type="ECO:0000313" key="1">
    <source>
        <dbReference type="EMBL" id="KZO92494.1"/>
    </source>
</evidence>
<reference evidence="1 2" key="1">
    <citation type="journal article" date="2016" name="Mol. Biol. Evol.">
        <title>Comparative Genomics of Early-Diverging Mushroom-Forming Fungi Provides Insights into the Origins of Lignocellulose Decay Capabilities.</title>
        <authorList>
            <person name="Nagy L.G."/>
            <person name="Riley R."/>
            <person name="Tritt A."/>
            <person name="Adam C."/>
            <person name="Daum C."/>
            <person name="Floudas D."/>
            <person name="Sun H."/>
            <person name="Yadav J.S."/>
            <person name="Pangilinan J."/>
            <person name="Larsson K.H."/>
            <person name="Matsuura K."/>
            <person name="Barry K."/>
            <person name="Labutti K."/>
            <person name="Kuo R."/>
            <person name="Ohm R.A."/>
            <person name="Bhattacharya S.S."/>
            <person name="Shirouzu T."/>
            <person name="Yoshinaga Y."/>
            <person name="Martin F.M."/>
            <person name="Grigoriev I.V."/>
            <person name="Hibbett D.S."/>
        </authorList>
    </citation>
    <scope>NUCLEOTIDE SEQUENCE [LARGE SCALE GENOMIC DNA]</scope>
    <source>
        <strain evidence="1 2">TUFC12733</strain>
    </source>
</reference>
<protein>
    <recommendedName>
        <fullName evidence="3">F-box domain-containing protein</fullName>
    </recommendedName>
</protein>
<evidence type="ECO:0008006" key="3">
    <source>
        <dbReference type="Google" id="ProtNLM"/>
    </source>
</evidence>
<dbReference type="Proteomes" id="UP000076738">
    <property type="component" value="Unassembled WGS sequence"/>
</dbReference>
<accession>A0A167IC03</accession>
<dbReference type="AlphaFoldDB" id="A0A167IC03"/>
<evidence type="ECO:0000313" key="2">
    <source>
        <dbReference type="Proteomes" id="UP000076738"/>
    </source>
</evidence>
<organism evidence="1 2">
    <name type="scientific">Calocera viscosa (strain TUFC12733)</name>
    <dbReference type="NCBI Taxonomy" id="1330018"/>
    <lineage>
        <taxon>Eukaryota</taxon>
        <taxon>Fungi</taxon>
        <taxon>Dikarya</taxon>
        <taxon>Basidiomycota</taxon>
        <taxon>Agaricomycotina</taxon>
        <taxon>Dacrymycetes</taxon>
        <taxon>Dacrymycetales</taxon>
        <taxon>Dacrymycetaceae</taxon>
        <taxon>Calocera</taxon>
    </lineage>
</organism>
<sequence>MASAYLMLPSQSTLRELSVSIWAPVLWSELWNIEQLVTWPRLKVLSLPPPSDMKALQVFRDLTALEELEYARDAFLDLVALVSDVTTILPSLKTLRIRGRSYIRYHRESVVGFLRARERAGAPLQRLLIHEDYLEDLLYDEPELKEVKVQIGRYRPRDGFEGVEAALEPVDVLLSESELREHGLSRE</sequence>
<gene>
    <name evidence="1" type="ORF">CALVIDRAFT_540950</name>
</gene>